<dbReference type="PANTHER" id="PTHR13832:SF792">
    <property type="entry name" value="GM14286P"/>
    <property type="match status" value="1"/>
</dbReference>
<name>A0A0B8MZ10_TALPI</name>
<dbReference type="SUPFAM" id="SSF81606">
    <property type="entry name" value="PP2C-like"/>
    <property type="match status" value="1"/>
</dbReference>
<dbReference type="Proteomes" id="UP000053095">
    <property type="component" value="Unassembled WGS sequence"/>
</dbReference>
<dbReference type="GO" id="GO:0004741">
    <property type="term" value="F:[pyruvate dehydrogenase (acetyl-transferring)]-phosphatase activity"/>
    <property type="evidence" value="ECO:0007669"/>
    <property type="project" value="TreeGrafter"/>
</dbReference>
<dbReference type="Gene3D" id="3.60.40.10">
    <property type="entry name" value="PPM-type phosphatase domain"/>
    <property type="match status" value="2"/>
</dbReference>
<reference evidence="3" key="1">
    <citation type="journal article" date="2015" name="Genome Announc.">
        <title>Draft genome sequence of Talaromyces cellulolyticus strain Y-94, a source of lignocellulosic biomass-degrading enzymes.</title>
        <authorList>
            <person name="Fujii T."/>
            <person name="Koike H."/>
            <person name="Sawayama S."/>
            <person name="Yano S."/>
            <person name="Inoue H."/>
        </authorList>
    </citation>
    <scope>NUCLEOTIDE SEQUENCE [LARGE SCALE GENOMIC DNA]</scope>
    <source>
        <strain evidence="3">Y-94</strain>
    </source>
</reference>
<dbReference type="InterPro" id="IPR036457">
    <property type="entry name" value="PPM-type-like_dom_sf"/>
</dbReference>
<proteinExistence type="predicted"/>
<accession>A0A0B8MZ10</accession>
<evidence type="ECO:0000313" key="3">
    <source>
        <dbReference type="Proteomes" id="UP000053095"/>
    </source>
</evidence>
<protein>
    <submittedName>
        <fullName evidence="2">Pyruvate dehydrogenase</fullName>
    </submittedName>
</protein>
<keyword evidence="3" id="KW-1185">Reference proteome</keyword>
<organism evidence="2 3">
    <name type="scientific">Talaromyces pinophilus</name>
    <name type="common">Penicillium pinophilum</name>
    <dbReference type="NCBI Taxonomy" id="128442"/>
    <lineage>
        <taxon>Eukaryota</taxon>
        <taxon>Fungi</taxon>
        <taxon>Dikarya</taxon>
        <taxon>Ascomycota</taxon>
        <taxon>Pezizomycotina</taxon>
        <taxon>Eurotiomycetes</taxon>
        <taxon>Eurotiomycetidae</taxon>
        <taxon>Eurotiales</taxon>
        <taxon>Trichocomaceae</taxon>
        <taxon>Talaromyces</taxon>
        <taxon>Talaromyces sect. Talaromyces</taxon>
    </lineage>
</organism>
<evidence type="ECO:0000259" key="1">
    <source>
        <dbReference type="PROSITE" id="PS51746"/>
    </source>
</evidence>
<dbReference type="PROSITE" id="PS51746">
    <property type="entry name" value="PPM_2"/>
    <property type="match status" value="1"/>
</dbReference>
<dbReference type="InterPro" id="IPR001932">
    <property type="entry name" value="PPM-type_phosphatase-like_dom"/>
</dbReference>
<feature type="domain" description="PPM-type phosphatase" evidence="1">
    <location>
        <begin position="117"/>
        <end position="415"/>
    </location>
</feature>
<dbReference type="EMBL" id="DF933846">
    <property type="protein sequence ID" value="GAM43544.1"/>
    <property type="molecule type" value="Genomic_DNA"/>
</dbReference>
<dbReference type="SMART" id="SM00332">
    <property type="entry name" value="PP2Cc"/>
    <property type="match status" value="1"/>
</dbReference>
<sequence>MMLSICAARLRTRLGRVPASIFRTQTKRSLSTGKPTSNSKLYVAIAASGASILAALWWLNTTRDDVPYLENVSTEHLLIEPGPDEEQVSRILSQDSQSFLGRDVAGITRYYCAQLASNNPCEDRLIHGKFDAPWDDAKQWMVWAVFDGHVGSQTAELLKNQLLSFVRHDLSKLKSLSNTGSVPETFIQRAINDGFVNLDDSIIKSASRVGQSEESLKDKVKKLAPAWSGSCALLSLYDPVTGIEVSRAFGDGQWKWSLDFQQDVQRRSFGPAPLTPKYDVRTPPYLTAESVVTSTKIDPTKPSFLIMATDGLWNTLSSQQGVDLVGKWLESQAAERTNNKSEPAYDSFDFGHFWKGVHWRFVEKRTTIQDDNVAVHLVRNALGGDHHELIAGRLAFSSPFARRVRDDITVQVAFFGIPGLKKR</sequence>
<dbReference type="PANTHER" id="PTHR13832">
    <property type="entry name" value="PROTEIN PHOSPHATASE 2C"/>
    <property type="match status" value="1"/>
</dbReference>
<evidence type="ECO:0000313" key="2">
    <source>
        <dbReference type="EMBL" id="GAM43544.1"/>
    </source>
</evidence>
<keyword evidence="2" id="KW-0670">Pyruvate</keyword>
<gene>
    <name evidence="2" type="ORF">TCE0_050r18437</name>
</gene>
<dbReference type="AlphaFoldDB" id="A0A0B8MZ10"/>
<dbReference type="GO" id="GO:0005739">
    <property type="term" value="C:mitochondrion"/>
    <property type="evidence" value="ECO:0007669"/>
    <property type="project" value="TreeGrafter"/>
</dbReference>
<dbReference type="Pfam" id="PF00481">
    <property type="entry name" value="PP2C"/>
    <property type="match status" value="1"/>
</dbReference>
<dbReference type="CDD" id="cd00143">
    <property type="entry name" value="PP2Cc"/>
    <property type="match status" value="1"/>
</dbReference>
<dbReference type="InterPro" id="IPR015655">
    <property type="entry name" value="PP2C"/>
</dbReference>